<organism evidence="2">
    <name type="scientific">Aphanomyces invadans</name>
    <dbReference type="NCBI Taxonomy" id="157072"/>
    <lineage>
        <taxon>Eukaryota</taxon>
        <taxon>Sar</taxon>
        <taxon>Stramenopiles</taxon>
        <taxon>Oomycota</taxon>
        <taxon>Saprolegniomycetes</taxon>
        <taxon>Saprolegniales</taxon>
        <taxon>Verrucalvaceae</taxon>
        <taxon>Aphanomyces</taxon>
    </lineage>
</organism>
<sequence length="106" mass="11932">MAISNRNSMIFSFGSRSSASAPPTQHQPPYTAKLMPTSLYDPRNTVNGITRSRSFPPTMRKAEEDDAKLVELVNRIQKCVDTIQEIKHEVDSAAAKMHRRHTHPCP</sequence>
<protein>
    <submittedName>
        <fullName evidence="2">Uncharacterized protein</fullName>
    </submittedName>
</protein>
<proteinExistence type="predicted"/>
<dbReference type="EMBL" id="KI913989">
    <property type="protein sequence ID" value="ETV93799.1"/>
    <property type="molecule type" value="Genomic_DNA"/>
</dbReference>
<feature type="region of interest" description="Disordered" evidence="1">
    <location>
        <begin position="13"/>
        <end position="60"/>
    </location>
</feature>
<dbReference type="AlphaFoldDB" id="A0A024TIH0"/>
<reference evidence="2" key="1">
    <citation type="submission" date="2013-12" db="EMBL/GenBank/DDBJ databases">
        <title>The Genome Sequence of Aphanomyces invadans NJM9701.</title>
        <authorList>
            <consortium name="The Broad Institute Genomics Platform"/>
            <person name="Russ C."/>
            <person name="Tyler B."/>
            <person name="van West P."/>
            <person name="Dieguez-Uribeondo J."/>
            <person name="Young S.K."/>
            <person name="Zeng Q."/>
            <person name="Gargeya S."/>
            <person name="Fitzgerald M."/>
            <person name="Abouelleil A."/>
            <person name="Alvarado L."/>
            <person name="Chapman S.B."/>
            <person name="Gainer-Dewar J."/>
            <person name="Goldberg J."/>
            <person name="Griggs A."/>
            <person name="Gujja S."/>
            <person name="Hansen M."/>
            <person name="Howarth C."/>
            <person name="Imamovic A."/>
            <person name="Ireland A."/>
            <person name="Larimer J."/>
            <person name="McCowan C."/>
            <person name="Murphy C."/>
            <person name="Pearson M."/>
            <person name="Poon T.W."/>
            <person name="Priest M."/>
            <person name="Roberts A."/>
            <person name="Saif S."/>
            <person name="Shea T."/>
            <person name="Sykes S."/>
            <person name="Wortman J."/>
            <person name="Nusbaum C."/>
            <person name="Birren B."/>
        </authorList>
    </citation>
    <scope>NUCLEOTIDE SEQUENCE [LARGE SCALE GENOMIC DNA]</scope>
    <source>
        <strain evidence="2">NJM9701</strain>
    </source>
</reference>
<gene>
    <name evidence="2" type="ORF">H310_12362</name>
</gene>
<name>A0A024TIH0_9STRA</name>
<dbReference type="VEuPathDB" id="FungiDB:H310_12362"/>
<evidence type="ECO:0000256" key="1">
    <source>
        <dbReference type="SAM" id="MobiDB-lite"/>
    </source>
</evidence>
<evidence type="ECO:0000313" key="2">
    <source>
        <dbReference type="EMBL" id="ETV93799.1"/>
    </source>
</evidence>
<dbReference type="OrthoDB" id="10496627at2759"/>
<dbReference type="GeneID" id="20089412"/>
<dbReference type="RefSeq" id="XP_008877608.1">
    <property type="nucleotide sequence ID" value="XM_008879386.1"/>
</dbReference>
<feature type="compositionally biased region" description="Polar residues" evidence="1">
    <location>
        <begin position="44"/>
        <end position="55"/>
    </location>
</feature>
<accession>A0A024TIH0</accession>
<feature type="compositionally biased region" description="Polar residues" evidence="1">
    <location>
        <begin position="13"/>
        <end position="28"/>
    </location>
</feature>